<feature type="region of interest" description="Disordered" evidence="6">
    <location>
        <begin position="125"/>
        <end position="158"/>
    </location>
</feature>
<dbReference type="GO" id="GO:0006397">
    <property type="term" value="P:mRNA processing"/>
    <property type="evidence" value="ECO:0007669"/>
    <property type="project" value="UniProtKB-KW"/>
</dbReference>
<organism evidence="8 9">
    <name type="scientific">Saccharomyces uvarum</name>
    <name type="common">Yeast</name>
    <name type="synonym">Saccharomyces bayanus var. uvarum</name>
    <dbReference type="NCBI Taxonomy" id="230603"/>
    <lineage>
        <taxon>Eukaryota</taxon>
        <taxon>Fungi</taxon>
        <taxon>Dikarya</taxon>
        <taxon>Ascomycota</taxon>
        <taxon>Saccharomycotina</taxon>
        <taxon>Saccharomycetes</taxon>
        <taxon>Saccharomycetales</taxon>
        <taxon>Saccharomycetaceae</taxon>
        <taxon>Saccharomyces</taxon>
    </lineage>
</organism>
<dbReference type="InterPro" id="IPR007854">
    <property type="entry name" value="Fip1_dom"/>
</dbReference>
<evidence type="ECO:0000259" key="7">
    <source>
        <dbReference type="Pfam" id="PF05182"/>
    </source>
</evidence>
<comment type="subcellular location">
    <subcellularLocation>
        <location evidence="1">Nucleus</location>
    </subcellularLocation>
</comment>
<accession>A0AA35J090</accession>
<dbReference type="EMBL" id="OX365921">
    <property type="protein sequence ID" value="CAI4044169.1"/>
    <property type="molecule type" value="Genomic_DNA"/>
</dbReference>
<evidence type="ECO:0000256" key="5">
    <source>
        <dbReference type="ARBA" id="ARBA00023242"/>
    </source>
</evidence>
<evidence type="ECO:0000256" key="4">
    <source>
        <dbReference type="ARBA" id="ARBA00022664"/>
    </source>
</evidence>
<dbReference type="PANTHER" id="PTHR13484:SF0">
    <property type="entry name" value="PRE-MRNA 3'-END-PROCESSING FACTOR FIP1"/>
    <property type="match status" value="1"/>
</dbReference>
<feature type="compositionally biased region" description="Low complexity" evidence="6">
    <location>
        <begin position="70"/>
        <end position="84"/>
    </location>
</feature>
<name>A0AA35J090_SACUV</name>
<dbReference type="PANTHER" id="PTHR13484">
    <property type="entry name" value="FIP1-LIKE 1 PROTEIN"/>
    <property type="match status" value="1"/>
</dbReference>
<feature type="domain" description="Pre-mRNA polyadenylation factor Fip1" evidence="7">
    <location>
        <begin position="182"/>
        <end position="222"/>
    </location>
</feature>
<gene>
    <name evidence="8" type="primary">SUVC10G0740</name>
    <name evidence="8" type="ORF">SUVC_10G0740</name>
</gene>
<feature type="compositionally biased region" description="Low complexity" evidence="6">
    <location>
        <begin position="316"/>
        <end position="333"/>
    </location>
</feature>
<dbReference type="Pfam" id="PF05182">
    <property type="entry name" value="Fip1"/>
    <property type="match status" value="1"/>
</dbReference>
<feature type="compositionally biased region" description="Pro residues" evidence="6">
    <location>
        <begin position="286"/>
        <end position="315"/>
    </location>
</feature>
<feature type="compositionally biased region" description="Polar residues" evidence="6">
    <location>
        <begin position="140"/>
        <end position="150"/>
    </location>
</feature>
<reference evidence="8" key="1">
    <citation type="submission" date="2022-10" db="EMBL/GenBank/DDBJ databases">
        <authorList>
            <person name="Byrne P K."/>
        </authorList>
    </citation>
    <scope>NUCLEOTIDE SEQUENCE</scope>
    <source>
        <strain evidence="8">CBS7001</strain>
    </source>
</reference>
<evidence type="ECO:0000256" key="1">
    <source>
        <dbReference type="ARBA" id="ARBA00004123"/>
    </source>
</evidence>
<sequence length="333" mass="36659">MSSSEDEDDKFLYGSDSELALPSSKRSREDEQEQDASNDTGIVKRQKPDSFEETVPTIAKYDHSDEDIYSDSSNNESNSDVEVIISTGPDPTRLDAKLLGSYQSITASASKDVISVATDVPVTIDKTSDERPATEGETDQGLTTSASKAATTEGEGNVPKAMIGSIDLDKEGIFESVGITTIDPEVLKEKPWRQPGANLSDYFNYGFNEFTWMEYLHRQEKLQQDYNPRRILMGLLTLQQQGKLNSSNDTDSNLGNMIDNNNNNGINNPNMSSLNNNMGNSMSGTPNPPAPPMHPSFPPLPMFGSFPPFPMPGMMPPMNQQQNQNQNQNQNSK</sequence>
<proteinExistence type="inferred from homology"/>
<feature type="region of interest" description="Disordered" evidence="6">
    <location>
        <begin position="1"/>
        <end position="89"/>
    </location>
</feature>
<evidence type="ECO:0000256" key="2">
    <source>
        <dbReference type="ARBA" id="ARBA00007459"/>
    </source>
</evidence>
<evidence type="ECO:0000313" key="8">
    <source>
        <dbReference type="EMBL" id="CAI4044169.1"/>
    </source>
</evidence>
<evidence type="ECO:0000256" key="6">
    <source>
        <dbReference type="SAM" id="MobiDB-lite"/>
    </source>
</evidence>
<dbReference type="InterPro" id="IPR051187">
    <property type="entry name" value="Pre-mRNA_3'-end_processing_reg"/>
</dbReference>
<dbReference type="GO" id="GO:0005847">
    <property type="term" value="C:mRNA cleavage and polyadenylation specificity factor complex"/>
    <property type="evidence" value="ECO:0007669"/>
    <property type="project" value="TreeGrafter"/>
</dbReference>
<protein>
    <recommendedName>
        <fullName evidence="3">Pre-mRNA polyadenylation factor FIP1</fullName>
    </recommendedName>
</protein>
<comment type="similarity">
    <text evidence="2">Belongs to the FIP1 family.</text>
</comment>
<evidence type="ECO:0000256" key="3">
    <source>
        <dbReference type="ARBA" id="ARBA00017404"/>
    </source>
</evidence>
<dbReference type="AlphaFoldDB" id="A0AA35J090"/>
<keyword evidence="4" id="KW-0507">mRNA processing</keyword>
<dbReference type="Proteomes" id="UP001162090">
    <property type="component" value="Chromosome 10"/>
</dbReference>
<keyword evidence="5" id="KW-0539">Nucleus</keyword>
<feature type="region of interest" description="Disordered" evidence="6">
    <location>
        <begin position="277"/>
        <end position="333"/>
    </location>
</feature>
<evidence type="ECO:0000313" key="9">
    <source>
        <dbReference type="Proteomes" id="UP001162090"/>
    </source>
</evidence>